<dbReference type="Proteomes" id="UP001165060">
    <property type="component" value="Unassembled WGS sequence"/>
</dbReference>
<accession>A0ABQ6MEH6</accession>
<feature type="non-terminal residue" evidence="1">
    <location>
        <position position="1"/>
    </location>
</feature>
<sequence>YTAAKSLDLTATSNAIAPYVVSANATSTPSRTVVERVSISDVVDLFSDGGRRRLFNSLFKRSTLLEPTYKEVIVVHRPLAPQSSLSPISKLLRRARRRQPPPPPPEPVRVRVFSDVPCANILACLPKSKLVFRAADALRLDLVSLLGLLAILATLRFDSVYADVFAAASVAVWLIRLALRYSNSLARYDLLVNRFLKSKIVRRGLGPTHRYVLTMSAQMRGEKAGRALEWMFGGRDSGGKDAAVRDGLRELRAIGIEEGCSEEEVGEIIENRWAQIIKK</sequence>
<reference evidence="1 2" key="1">
    <citation type="journal article" date="2023" name="Commun. Biol.">
        <title>Genome analysis of Parmales, the sister group of diatoms, reveals the evolutionary specialization of diatoms from phago-mixotrophs to photoautotrophs.</title>
        <authorList>
            <person name="Ban H."/>
            <person name="Sato S."/>
            <person name="Yoshikawa S."/>
            <person name="Yamada K."/>
            <person name="Nakamura Y."/>
            <person name="Ichinomiya M."/>
            <person name="Sato N."/>
            <person name="Blanc-Mathieu R."/>
            <person name="Endo H."/>
            <person name="Kuwata A."/>
            <person name="Ogata H."/>
        </authorList>
    </citation>
    <scope>NUCLEOTIDE SEQUENCE [LARGE SCALE GENOMIC DNA]</scope>
</reference>
<dbReference type="EMBL" id="BRYB01004049">
    <property type="protein sequence ID" value="GMI24845.1"/>
    <property type="molecule type" value="Genomic_DNA"/>
</dbReference>
<proteinExistence type="predicted"/>
<dbReference type="PANTHER" id="PTHR33645">
    <property type="entry name" value="AMINOPEPTIDASE (DUF3754)"/>
    <property type="match status" value="1"/>
</dbReference>
<comment type="caution">
    <text evidence="1">The sequence shown here is derived from an EMBL/GenBank/DDBJ whole genome shotgun (WGS) entry which is preliminary data.</text>
</comment>
<protein>
    <submittedName>
        <fullName evidence="1">Uncharacterized protein</fullName>
    </submittedName>
</protein>
<evidence type="ECO:0000313" key="1">
    <source>
        <dbReference type="EMBL" id="GMI24845.1"/>
    </source>
</evidence>
<dbReference type="PANTHER" id="PTHR33645:SF2">
    <property type="entry name" value="FAMILY PROTEIN, PUTATIVE (DUF3754)-RELATED"/>
    <property type="match status" value="1"/>
</dbReference>
<organism evidence="1 2">
    <name type="scientific">Tetraparma gracilis</name>
    <dbReference type="NCBI Taxonomy" id="2962635"/>
    <lineage>
        <taxon>Eukaryota</taxon>
        <taxon>Sar</taxon>
        <taxon>Stramenopiles</taxon>
        <taxon>Ochrophyta</taxon>
        <taxon>Bolidophyceae</taxon>
        <taxon>Parmales</taxon>
        <taxon>Triparmaceae</taxon>
        <taxon>Tetraparma</taxon>
    </lineage>
</organism>
<keyword evidence="2" id="KW-1185">Reference proteome</keyword>
<dbReference type="Pfam" id="PF12576">
    <property type="entry name" value="DUF3754"/>
    <property type="match status" value="1"/>
</dbReference>
<evidence type="ECO:0000313" key="2">
    <source>
        <dbReference type="Proteomes" id="UP001165060"/>
    </source>
</evidence>
<dbReference type="InterPro" id="IPR022227">
    <property type="entry name" value="DUF3754"/>
</dbReference>
<gene>
    <name evidence="1" type="ORF">TeGR_g13700</name>
</gene>
<name>A0ABQ6MEH6_9STRA</name>